<accession>C1D684</accession>
<evidence type="ECO:0000256" key="1">
    <source>
        <dbReference type="SAM" id="MobiDB-lite"/>
    </source>
</evidence>
<evidence type="ECO:0000313" key="3">
    <source>
        <dbReference type="Proteomes" id="UP000002010"/>
    </source>
</evidence>
<gene>
    <name evidence="2" type="ordered locus">LHK_03141</name>
</gene>
<dbReference type="AlphaFoldDB" id="C1D684"/>
<dbReference type="Proteomes" id="UP000002010">
    <property type="component" value="Chromosome"/>
</dbReference>
<name>C1D684_LARHH</name>
<keyword evidence="3" id="KW-1185">Reference proteome</keyword>
<dbReference type="EMBL" id="CP001154">
    <property type="protein sequence ID" value="ACO76119.1"/>
    <property type="molecule type" value="Genomic_DNA"/>
</dbReference>
<protein>
    <submittedName>
        <fullName evidence="2">Uncharacterized protein</fullName>
    </submittedName>
</protein>
<organism evidence="2 3">
    <name type="scientific">Laribacter hongkongensis (strain HLHK9)</name>
    <dbReference type="NCBI Taxonomy" id="557598"/>
    <lineage>
        <taxon>Bacteria</taxon>
        <taxon>Pseudomonadati</taxon>
        <taxon>Pseudomonadota</taxon>
        <taxon>Betaproteobacteria</taxon>
        <taxon>Neisseriales</taxon>
        <taxon>Aquaspirillaceae</taxon>
        <taxon>Laribacter</taxon>
    </lineage>
</organism>
<dbReference type="STRING" id="557598.LHK_03141"/>
<reference evidence="2 3" key="1">
    <citation type="journal article" date="2009" name="PLoS Genet.">
        <title>The complete genome and proteome of Laribacter hongkongensis reveal potential mechanisms for adaptations to different temperatures and habitats.</title>
        <authorList>
            <person name="Woo P.C."/>
            <person name="Lau S.K."/>
            <person name="Tse H."/>
            <person name="Teng J.L."/>
            <person name="Curreem S.O."/>
            <person name="Tsang A.K."/>
            <person name="Fan R.Y."/>
            <person name="Wong G.K."/>
            <person name="Huang Y."/>
            <person name="Loman N.J."/>
            <person name="Snyder L.A."/>
            <person name="Cai J.J."/>
            <person name="Huang J.D."/>
            <person name="Mak W."/>
            <person name="Pallen M.J."/>
            <person name="Lok S."/>
            <person name="Yuen K.Y."/>
        </authorList>
    </citation>
    <scope>NUCLEOTIDE SEQUENCE [LARGE SCALE GENOMIC DNA]</scope>
    <source>
        <strain evidence="2 3">HLHK9</strain>
    </source>
</reference>
<dbReference type="KEGG" id="lhk:LHK_03141"/>
<sequence length="122" mass="12657">MLSPVRSPTPCQGGRARYCPWAPAAGRGNVRRSGGVVSWLLLRVPHGPVMLGRQAGRSSRAGKRPSRVAVPAAMLPAGLPLPRHAPGMARHLFPVSLAGRSGKSDCARRNPAAGGLDGGVVR</sequence>
<proteinExistence type="predicted"/>
<dbReference type="HOGENOM" id="CLU_2023797_0_0_4"/>
<evidence type="ECO:0000313" key="2">
    <source>
        <dbReference type="EMBL" id="ACO76119.1"/>
    </source>
</evidence>
<feature type="region of interest" description="Disordered" evidence="1">
    <location>
        <begin position="100"/>
        <end position="122"/>
    </location>
</feature>